<evidence type="ECO:0000313" key="3">
    <source>
        <dbReference type="EMBL" id="GMT08077.1"/>
    </source>
</evidence>
<evidence type="ECO:0000313" key="4">
    <source>
        <dbReference type="Proteomes" id="UP001432027"/>
    </source>
</evidence>
<feature type="non-terminal residue" evidence="3">
    <location>
        <position position="1"/>
    </location>
</feature>
<evidence type="ECO:0000313" key="2">
    <source>
        <dbReference type="EMBL" id="GMT03078.1"/>
    </source>
</evidence>
<dbReference type="Proteomes" id="UP001432027">
    <property type="component" value="Unassembled WGS sequence"/>
</dbReference>
<dbReference type="EMBL" id="BTSX01000007">
    <property type="protein sequence ID" value="GMT08077.1"/>
    <property type="molecule type" value="Genomic_DNA"/>
</dbReference>
<feature type="transmembrane region" description="Helical" evidence="1">
    <location>
        <begin position="81"/>
        <end position="103"/>
    </location>
</feature>
<feature type="transmembrane region" description="Helical" evidence="1">
    <location>
        <begin position="41"/>
        <end position="60"/>
    </location>
</feature>
<keyword evidence="1" id="KW-0472">Membrane</keyword>
<keyword evidence="4" id="KW-1185">Reference proteome</keyword>
<dbReference type="Pfam" id="PF10320">
    <property type="entry name" value="7TM_GPCR_Srsx"/>
    <property type="match status" value="1"/>
</dbReference>
<dbReference type="Gene3D" id="1.20.1070.10">
    <property type="entry name" value="Rhodopsin 7-helix transmembrane proteins"/>
    <property type="match status" value="1"/>
</dbReference>
<feature type="transmembrane region" description="Helical" evidence="1">
    <location>
        <begin position="123"/>
        <end position="148"/>
    </location>
</feature>
<dbReference type="EMBL" id="BTSX01000006">
    <property type="protein sequence ID" value="GMT03078.1"/>
    <property type="molecule type" value="Genomic_DNA"/>
</dbReference>
<dbReference type="InterPro" id="IPR019424">
    <property type="entry name" value="7TM_GPCR_Srsx"/>
</dbReference>
<dbReference type="PANTHER" id="PTHR23360">
    <property type="entry name" value="G-PROTEIN COUPLED RECEPTORS FAMILY 1 PROFILE DOMAIN-CONTAINING PROTEIN-RELATED"/>
    <property type="match status" value="1"/>
</dbReference>
<dbReference type="PANTHER" id="PTHR23360:SF29">
    <property type="entry name" value="G_PROTEIN_RECEP_F1_2 DOMAIN-CONTAINING PROTEIN"/>
    <property type="match status" value="1"/>
</dbReference>
<dbReference type="AlphaFoldDB" id="A0AAV5UM36"/>
<keyword evidence="1" id="KW-1133">Transmembrane helix</keyword>
<gene>
    <name evidence="2" type="ORF">PENTCL1PPCAC_25253</name>
    <name evidence="3" type="ORF">PENTCL1PPCAC_30252</name>
</gene>
<keyword evidence="1" id="KW-0812">Transmembrane</keyword>
<dbReference type="CDD" id="cd00637">
    <property type="entry name" value="7tm_classA_rhodopsin-like"/>
    <property type="match status" value="1"/>
</dbReference>
<name>A0AAV5UM36_9BILA</name>
<reference evidence="3" key="1">
    <citation type="submission" date="2023-10" db="EMBL/GenBank/DDBJ databases">
        <title>Genome assembly of Pristionchus species.</title>
        <authorList>
            <person name="Yoshida K."/>
            <person name="Sommer R.J."/>
        </authorList>
    </citation>
    <scope>NUCLEOTIDE SEQUENCE</scope>
    <source>
        <strain evidence="3">RS0144</strain>
    </source>
</reference>
<comment type="caution">
    <text evidence="3">The sequence shown here is derived from an EMBL/GenBank/DDBJ whole genome shotgun (WGS) entry which is preliminary data.</text>
</comment>
<feature type="non-terminal residue" evidence="3">
    <location>
        <position position="216"/>
    </location>
</feature>
<dbReference type="SUPFAM" id="SSF81321">
    <property type="entry name" value="Family A G protein-coupled receptor-like"/>
    <property type="match status" value="1"/>
</dbReference>
<dbReference type="InterPro" id="IPR047130">
    <property type="entry name" value="7TM_GPCR_Srsx_nematod"/>
</dbReference>
<sequence length="216" mass="24584">LVLFNSLLGFMIMYQSGFHFFNNEKDRSYVKRIWCIMRPHIVLIPSLATVISVVLPFIALDRFIAVLRPIYYYKLDSHCACKLAGLVSLVFVGVTFTLLAIGVRGSEKVDHCHPLDFFSNNTVTVFLFIVWFGHLSAVLLYAAVIVVIEKRIREQARTLNAPIDSRFRAVERTFAIFALITLVLIVIPIGFLAVYENVISMLRTVYGLKDEHVVDL</sequence>
<proteinExistence type="predicted"/>
<organism evidence="3 4">
    <name type="scientific">Pristionchus entomophagus</name>
    <dbReference type="NCBI Taxonomy" id="358040"/>
    <lineage>
        <taxon>Eukaryota</taxon>
        <taxon>Metazoa</taxon>
        <taxon>Ecdysozoa</taxon>
        <taxon>Nematoda</taxon>
        <taxon>Chromadorea</taxon>
        <taxon>Rhabditida</taxon>
        <taxon>Rhabditina</taxon>
        <taxon>Diplogasteromorpha</taxon>
        <taxon>Diplogasteroidea</taxon>
        <taxon>Neodiplogasteridae</taxon>
        <taxon>Pristionchus</taxon>
    </lineage>
</organism>
<evidence type="ECO:0008006" key="5">
    <source>
        <dbReference type="Google" id="ProtNLM"/>
    </source>
</evidence>
<evidence type="ECO:0000256" key="1">
    <source>
        <dbReference type="SAM" id="Phobius"/>
    </source>
</evidence>
<protein>
    <recommendedName>
        <fullName evidence="5">G protein-coupled receptor</fullName>
    </recommendedName>
</protein>
<feature type="transmembrane region" description="Helical" evidence="1">
    <location>
        <begin position="174"/>
        <end position="195"/>
    </location>
</feature>
<accession>A0AAV5UM36</accession>